<comment type="catalytic activity">
    <reaction evidence="5">
        <text>a long-chain fatty acid + ATP + CoA = a long-chain fatty acyl-CoA + AMP + diphosphate</text>
        <dbReference type="Rhea" id="RHEA:15421"/>
        <dbReference type="ChEBI" id="CHEBI:30616"/>
        <dbReference type="ChEBI" id="CHEBI:33019"/>
        <dbReference type="ChEBI" id="CHEBI:57287"/>
        <dbReference type="ChEBI" id="CHEBI:57560"/>
        <dbReference type="ChEBI" id="CHEBI:83139"/>
        <dbReference type="ChEBI" id="CHEBI:456215"/>
        <dbReference type="EC" id="6.2.1.3"/>
    </reaction>
</comment>
<gene>
    <name evidence="7" type="ORF">IFR04_013362</name>
</gene>
<sequence length="701" mass="77438">MSQSLKTTIVQPGMFKSPPFSLPIPNHPKVEGETVPRRNAKYVDKLVSRPDDNTGTLYDVLVRSAAKFGELDAMGTRKLIEMHTESKMVKQIVEGAEKEVEKKWTYFEMGPYEYVTFGQYFDRAIQIGSGYRKLGLGKGDRVHIFAATSANWLAAAHGAVTQSMPIVTSYATLGEEGLEMSLVQSHAKAIFVDPELLNKLIKPLAKAKELTWIIYNDQHEVSADDVQKLEQTHPHIKILSLEKLRSMGETNPCKPVPPQPEDLCCLMYTSGTTGTPKGVPLKHRNVVASIAGLESIFTDYVGPADSVLAYLPLAHSFEFAFENACLYWGVKMGYGNPKTLSDLSMKNSQGDIKEFRPTILVGVPAVWETIRKGIENKVSGMGLVGSNVFWGALKAKTWFCQQGYMAPAGWLDWLVFNTIKQQTGGRLRACFNGAGPLGKETRRFISYALVPLISGYGLTETCAMGALQDPLEWTDDTLGDIPGSIEIKLVDFPDAGYFSTNDPPQGEILIRGDPVMEGYYENESETAEAMAPGGWFRTGDIGEWAATGHLKIIDRKKNLVKTLNGEYIALEKLESIYRSSNVVLNLCVYAAADRNKPIAIVIPAPILLQKLAQDFDLEGKSYEQLVHDDKVKKAVLRELQSTGRKAGLAAFEILDGVVLTDAEWTPQNGFLTAAQKLSRRKIVAVYEKEIDIAYGKTKSML</sequence>
<dbReference type="GO" id="GO:0005886">
    <property type="term" value="C:plasma membrane"/>
    <property type="evidence" value="ECO:0007669"/>
    <property type="project" value="TreeGrafter"/>
</dbReference>
<feature type="domain" description="AMP-dependent synthetase/ligase" evidence="6">
    <location>
        <begin position="107"/>
        <end position="520"/>
    </location>
</feature>
<evidence type="ECO:0000256" key="2">
    <source>
        <dbReference type="ARBA" id="ARBA00022598"/>
    </source>
</evidence>
<keyword evidence="8" id="KW-1185">Reference proteome</keyword>
<dbReference type="PANTHER" id="PTHR43272">
    <property type="entry name" value="LONG-CHAIN-FATTY-ACID--COA LIGASE"/>
    <property type="match status" value="1"/>
</dbReference>
<dbReference type="InterPro" id="IPR042099">
    <property type="entry name" value="ANL_N_sf"/>
</dbReference>
<reference evidence="7" key="1">
    <citation type="submission" date="2021-02" db="EMBL/GenBank/DDBJ databases">
        <title>Genome sequence Cadophora malorum strain M34.</title>
        <authorList>
            <person name="Stefanovic E."/>
            <person name="Vu D."/>
            <person name="Scully C."/>
            <person name="Dijksterhuis J."/>
            <person name="Roader J."/>
            <person name="Houbraken J."/>
        </authorList>
    </citation>
    <scope>NUCLEOTIDE SEQUENCE</scope>
    <source>
        <strain evidence="7">M34</strain>
    </source>
</reference>
<evidence type="ECO:0000256" key="5">
    <source>
        <dbReference type="ARBA" id="ARBA00036813"/>
    </source>
</evidence>
<accession>A0A8H7T5H0</accession>
<name>A0A8H7T5H0_9HELO</name>
<dbReference type="Gene3D" id="3.40.50.12780">
    <property type="entry name" value="N-terminal domain of ligase-like"/>
    <property type="match status" value="1"/>
</dbReference>
<dbReference type="GO" id="GO:0005783">
    <property type="term" value="C:endoplasmic reticulum"/>
    <property type="evidence" value="ECO:0007669"/>
    <property type="project" value="TreeGrafter"/>
</dbReference>
<evidence type="ECO:0000313" key="8">
    <source>
        <dbReference type="Proteomes" id="UP000664132"/>
    </source>
</evidence>
<dbReference type="SUPFAM" id="SSF56801">
    <property type="entry name" value="Acetyl-CoA synthetase-like"/>
    <property type="match status" value="1"/>
</dbReference>
<comment type="similarity">
    <text evidence="1">Belongs to the ATP-dependent AMP-binding enzyme family.</text>
</comment>
<dbReference type="GO" id="GO:0035336">
    <property type="term" value="P:long-chain fatty-acyl-CoA metabolic process"/>
    <property type="evidence" value="ECO:0007669"/>
    <property type="project" value="TreeGrafter"/>
</dbReference>
<proteinExistence type="inferred from homology"/>
<evidence type="ECO:0000256" key="4">
    <source>
        <dbReference type="ARBA" id="ARBA00022840"/>
    </source>
</evidence>
<dbReference type="GO" id="GO:0004467">
    <property type="term" value="F:long-chain fatty acid-CoA ligase activity"/>
    <property type="evidence" value="ECO:0007669"/>
    <property type="project" value="UniProtKB-EC"/>
</dbReference>
<dbReference type="AlphaFoldDB" id="A0A8H7T5H0"/>
<dbReference type="OrthoDB" id="1700726at2759"/>
<protein>
    <recommendedName>
        <fullName evidence="6">AMP-dependent synthetase/ligase domain-containing protein</fullName>
    </recommendedName>
</protein>
<evidence type="ECO:0000256" key="1">
    <source>
        <dbReference type="ARBA" id="ARBA00006432"/>
    </source>
</evidence>
<evidence type="ECO:0000313" key="7">
    <source>
        <dbReference type="EMBL" id="KAG4413497.1"/>
    </source>
</evidence>
<keyword evidence="4" id="KW-0067">ATP-binding</keyword>
<comment type="caution">
    <text evidence="7">The sequence shown here is derived from an EMBL/GenBank/DDBJ whole genome shotgun (WGS) entry which is preliminary data.</text>
</comment>
<dbReference type="GO" id="GO:0005811">
    <property type="term" value="C:lipid droplet"/>
    <property type="evidence" value="ECO:0007669"/>
    <property type="project" value="TreeGrafter"/>
</dbReference>
<organism evidence="7 8">
    <name type="scientific">Cadophora malorum</name>
    <dbReference type="NCBI Taxonomy" id="108018"/>
    <lineage>
        <taxon>Eukaryota</taxon>
        <taxon>Fungi</taxon>
        <taxon>Dikarya</taxon>
        <taxon>Ascomycota</taxon>
        <taxon>Pezizomycotina</taxon>
        <taxon>Leotiomycetes</taxon>
        <taxon>Helotiales</taxon>
        <taxon>Ploettnerulaceae</taxon>
        <taxon>Cadophora</taxon>
    </lineage>
</organism>
<dbReference type="Proteomes" id="UP000664132">
    <property type="component" value="Unassembled WGS sequence"/>
</dbReference>
<dbReference type="PANTHER" id="PTHR43272:SF83">
    <property type="entry name" value="ACYL-COA SYNTHETASE LONG-CHAIN, ISOFORM J"/>
    <property type="match status" value="1"/>
</dbReference>
<dbReference type="GO" id="GO:0005524">
    <property type="term" value="F:ATP binding"/>
    <property type="evidence" value="ECO:0007669"/>
    <property type="project" value="UniProtKB-KW"/>
</dbReference>
<dbReference type="PROSITE" id="PS00455">
    <property type="entry name" value="AMP_BINDING"/>
    <property type="match status" value="1"/>
</dbReference>
<dbReference type="InterPro" id="IPR020845">
    <property type="entry name" value="AMP-binding_CS"/>
</dbReference>
<dbReference type="Pfam" id="PF00501">
    <property type="entry name" value="AMP-binding"/>
    <property type="match status" value="1"/>
</dbReference>
<dbReference type="EMBL" id="JAFJYH010000311">
    <property type="protein sequence ID" value="KAG4413497.1"/>
    <property type="molecule type" value="Genomic_DNA"/>
</dbReference>
<keyword evidence="2" id="KW-0436">Ligase</keyword>
<dbReference type="InterPro" id="IPR000873">
    <property type="entry name" value="AMP-dep_synth/lig_dom"/>
</dbReference>
<evidence type="ECO:0000256" key="3">
    <source>
        <dbReference type="ARBA" id="ARBA00022741"/>
    </source>
</evidence>
<keyword evidence="3" id="KW-0547">Nucleotide-binding</keyword>
<evidence type="ECO:0000259" key="6">
    <source>
        <dbReference type="Pfam" id="PF00501"/>
    </source>
</evidence>